<dbReference type="PROSITE" id="PS50865">
    <property type="entry name" value="ZF_MYND_2"/>
    <property type="match status" value="1"/>
</dbReference>
<feature type="region of interest" description="Disordered" evidence="5">
    <location>
        <begin position="151"/>
        <end position="177"/>
    </location>
</feature>
<comment type="caution">
    <text evidence="7">The sequence shown here is derived from an EMBL/GenBank/DDBJ whole genome shotgun (WGS) entry which is preliminary data.</text>
</comment>
<proteinExistence type="predicted"/>
<reference evidence="7" key="1">
    <citation type="journal article" date="2023" name="Mol. Phylogenet. Evol.">
        <title>Genome-scale phylogeny and comparative genomics of the fungal order Sordariales.</title>
        <authorList>
            <person name="Hensen N."/>
            <person name="Bonometti L."/>
            <person name="Westerberg I."/>
            <person name="Brannstrom I.O."/>
            <person name="Guillou S."/>
            <person name="Cros-Aarteil S."/>
            <person name="Calhoun S."/>
            <person name="Haridas S."/>
            <person name="Kuo A."/>
            <person name="Mondo S."/>
            <person name="Pangilinan J."/>
            <person name="Riley R."/>
            <person name="LaButti K."/>
            <person name="Andreopoulos B."/>
            <person name="Lipzen A."/>
            <person name="Chen C."/>
            <person name="Yan M."/>
            <person name="Daum C."/>
            <person name="Ng V."/>
            <person name="Clum A."/>
            <person name="Steindorff A."/>
            <person name="Ohm R.A."/>
            <person name="Martin F."/>
            <person name="Silar P."/>
            <person name="Natvig D.O."/>
            <person name="Lalanne C."/>
            <person name="Gautier V."/>
            <person name="Ament-Velasquez S.L."/>
            <person name="Kruys A."/>
            <person name="Hutchinson M.I."/>
            <person name="Powell A.J."/>
            <person name="Barry K."/>
            <person name="Miller A.N."/>
            <person name="Grigoriev I.V."/>
            <person name="Debuchy R."/>
            <person name="Gladieux P."/>
            <person name="Hiltunen Thoren M."/>
            <person name="Johannesson H."/>
        </authorList>
    </citation>
    <scope>NUCLEOTIDE SEQUENCE</scope>
    <source>
        <strain evidence="7">CBS 168.71</strain>
    </source>
</reference>
<name>A0AAE0LT48_9PEZI</name>
<keyword evidence="1" id="KW-0479">Metal-binding</keyword>
<dbReference type="InterPro" id="IPR002893">
    <property type="entry name" value="Znf_MYND"/>
</dbReference>
<keyword evidence="2 4" id="KW-0863">Zinc-finger</keyword>
<dbReference type="GO" id="GO:0008270">
    <property type="term" value="F:zinc ion binding"/>
    <property type="evidence" value="ECO:0007669"/>
    <property type="project" value="UniProtKB-KW"/>
</dbReference>
<evidence type="ECO:0000256" key="2">
    <source>
        <dbReference type="ARBA" id="ARBA00022771"/>
    </source>
</evidence>
<dbReference type="Proteomes" id="UP001278766">
    <property type="component" value="Unassembled WGS sequence"/>
</dbReference>
<gene>
    <name evidence="7" type="ORF">B0H64DRAFT_456466</name>
</gene>
<feature type="compositionally biased region" description="Gly residues" evidence="5">
    <location>
        <begin position="124"/>
        <end position="138"/>
    </location>
</feature>
<evidence type="ECO:0000313" key="7">
    <source>
        <dbReference type="EMBL" id="KAK3296806.1"/>
    </source>
</evidence>
<evidence type="ECO:0000256" key="4">
    <source>
        <dbReference type="PROSITE-ProRule" id="PRU00134"/>
    </source>
</evidence>
<evidence type="ECO:0000313" key="8">
    <source>
        <dbReference type="Proteomes" id="UP001278766"/>
    </source>
</evidence>
<dbReference type="Gene3D" id="6.10.140.2220">
    <property type="match status" value="1"/>
</dbReference>
<evidence type="ECO:0000259" key="6">
    <source>
        <dbReference type="PROSITE" id="PS50865"/>
    </source>
</evidence>
<keyword evidence="3" id="KW-0862">Zinc</keyword>
<evidence type="ECO:0000256" key="3">
    <source>
        <dbReference type="ARBA" id="ARBA00022833"/>
    </source>
</evidence>
<dbReference type="AlphaFoldDB" id="A0AAE0LT48"/>
<protein>
    <recommendedName>
        <fullName evidence="6">MYND-type domain-containing protein</fullName>
    </recommendedName>
</protein>
<feature type="region of interest" description="Disordered" evidence="5">
    <location>
        <begin position="117"/>
        <end position="138"/>
    </location>
</feature>
<evidence type="ECO:0000256" key="5">
    <source>
        <dbReference type="SAM" id="MobiDB-lite"/>
    </source>
</evidence>
<dbReference type="RefSeq" id="XP_062660320.1">
    <property type="nucleotide sequence ID" value="XM_062807344.1"/>
</dbReference>
<dbReference type="SUPFAM" id="SSF144232">
    <property type="entry name" value="HIT/MYND zinc finger-like"/>
    <property type="match status" value="1"/>
</dbReference>
<reference evidence="7" key="2">
    <citation type="submission" date="2023-06" db="EMBL/GenBank/DDBJ databases">
        <authorList>
            <consortium name="Lawrence Berkeley National Laboratory"/>
            <person name="Haridas S."/>
            <person name="Hensen N."/>
            <person name="Bonometti L."/>
            <person name="Westerberg I."/>
            <person name="Brannstrom I.O."/>
            <person name="Guillou S."/>
            <person name="Cros-Aarteil S."/>
            <person name="Calhoun S."/>
            <person name="Kuo A."/>
            <person name="Mondo S."/>
            <person name="Pangilinan J."/>
            <person name="Riley R."/>
            <person name="Labutti K."/>
            <person name="Andreopoulos B."/>
            <person name="Lipzen A."/>
            <person name="Chen C."/>
            <person name="Yanf M."/>
            <person name="Daum C."/>
            <person name="Ng V."/>
            <person name="Clum A."/>
            <person name="Steindorff A."/>
            <person name="Ohm R."/>
            <person name="Martin F."/>
            <person name="Silar P."/>
            <person name="Natvig D."/>
            <person name="Lalanne C."/>
            <person name="Gautier V."/>
            <person name="Ament-Velasquez S.L."/>
            <person name="Kruys A."/>
            <person name="Hutchinson M.I."/>
            <person name="Powell A.J."/>
            <person name="Barry K."/>
            <person name="Miller A.N."/>
            <person name="Grigoriev I.V."/>
            <person name="Debuchy R."/>
            <person name="Gladieux P."/>
            <person name="Thoren M.H."/>
            <person name="Johannesson H."/>
        </authorList>
    </citation>
    <scope>NUCLEOTIDE SEQUENCE</scope>
    <source>
        <strain evidence="7">CBS 168.71</strain>
    </source>
</reference>
<evidence type="ECO:0000256" key="1">
    <source>
        <dbReference type="ARBA" id="ARBA00022723"/>
    </source>
</evidence>
<accession>A0AAE0LT48</accession>
<dbReference type="GeneID" id="87844292"/>
<organism evidence="7 8">
    <name type="scientific">Chaetomium fimeti</name>
    <dbReference type="NCBI Taxonomy" id="1854472"/>
    <lineage>
        <taxon>Eukaryota</taxon>
        <taxon>Fungi</taxon>
        <taxon>Dikarya</taxon>
        <taxon>Ascomycota</taxon>
        <taxon>Pezizomycotina</taxon>
        <taxon>Sordariomycetes</taxon>
        <taxon>Sordariomycetidae</taxon>
        <taxon>Sordariales</taxon>
        <taxon>Chaetomiaceae</taxon>
        <taxon>Chaetomium</taxon>
    </lineage>
</organism>
<sequence length="225" mass="23598">MPLPDFTSPTTFPLFTSLPLTTTPSSSSSEEYYLLAQIHQNMTLTKPTLICTDATNTSFAIVFGSRPASGPDTLDFARLGYRRGATLVLPGVRRTPPKEGDGSKGFVSIAREEEGRVRVVPSSAGGGKAEGEGSGGTKGVERVVRVGGWLRGRDAGGDGDGERGCESCGGEARKDGAGGEKAALMKCTGCGEVEYCCKECQAKGWNEGGHKADCKVIKAIRAIWS</sequence>
<keyword evidence="8" id="KW-1185">Reference proteome</keyword>
<dbReference type="EMBL" id="JAUEPN010000003">
    <property type="protein sequence ID" value="KAK3296806.1"/>
    <property type="molecule type" value="Genomic_DNA"/>
</dbReference>
<dbReference type="Pfam" id="PF01753">
    <property type="entry name" value="zf-MYND"/>
    <property type="match status" value="1"/>
</dbReference>
<feature type="domain" description="MYND-type" evidence="6">
    <location>
        <begin position="165"/>
        <end position="214"/>
    </location>
</feature>